<accession>A0A7S2Y7T8</accession>
<evidence type="ECO:0000313" key="2">
    <source>
        <dbReference type="EMBL" id="CAD9958169.1"/>
    </source>
</evidence>
<gene>
    <name evidence="2" type="ORF">APAL1065_LOCUS8608</name>
</gene>
<feature type="region of interest" description="Disordered" evidence="1">
    <location>
        <begin position="1"/>
        <end position="51"/>
    </location>
</feature>
<evidence type="ECO:0000256" key="1">
    <source>
        <dbReference type="SAM" id="MobiDB-lite"/>
    </source>
</evidence>
<name>A0A7S2Y7T8_9STRA</name>
<dbReference type="AlphaFoldDB" id="A0A7S2Y7T8"/>
<reference evidence="2" key="1">
    <citation type="submission" date="2021-01" db="EMBL/GenBank/DDBJ databases">
        <authorList>
            <person name="Corre E."/>
            <person name="Pelletier E."/>
            <person name="Niang G."/>
            <person name="Scheremetjew M."/>
            <person name="Finn R."/>
            <person name="Kale V."/>
            <person name="Holt S."/>
            <person name="Cochrane G."/>
            <person name="Meng A."/>
            <person name="Brown T."/>
            <person name="Cohen L."/>
        </authorList>
    </citation>
    <scope>NUCLEOTIDE SEQUENCE</scope>
    <source>
        <strain evidence="2">CCMP125</strain>
    </source>
</reference>
<organism evidence="2">
    <name type="scientific">Entomoneis paludosa</name>
    <dbReference type="NCBI Taxonomy" id="265537"/>
    <lineage>
        <taxon>Eukaryota</taxon>
        <taxon>Sar</taxon>
        <taxon>Stramenopiles</taxon>
        <taxon>Ochrophyta</taxon>
        <taxon>Bacillariophyta</taxon>
        <taxon>Bacillariophyceae</taxon>
        <taxon>Bacillariophycidae</taxon>
        <taxon>Entomoneidaceae</taxon>
        <taxon>Entomoneis</taxon>
    </lineage>
</organism>
<proteinExistence type="predicted"/>
<dbReference type="EMBL" id="HBHT01012866">
    <property type="protein sequence ID" value="CAD9958169.1"/>
    <property type="molecule type" value="Transcribed_RNA"/>
</dbReference>
<sequence>MVAEEAIRNPAVTLAGAGKDGSSSSRGIVSRKNNNRHAKQQQQPEEQGPKRMQIQFDGALDVAIAGELAAIGGGNAFLPVGTNDKPHETELSKMRLCPTPPCLPLPAEMKFPSQLMEALSLELFSLLEQNYLFWRCLCL</sequence>
<protein>
    <submittedName>
        <fullName evidence="2">Uncharacterized protein</fullName>
    </submittedName>
</protein>